<dbReference type="STRING" id="1006004.GBAG_2149"/>
<organism evidence="1 2">
    <name type="scientific">Buttiauxella agrestis ATCC 33320</name>
    <dbReference type="NCBI Taxonomy" id="1006004"/>
    <lineage>
        <taxon>Bacteria</taxon>
        <taxon>Pseudomonadati</taxon>
        <taxon>Pseudomonadota</taxon>
        <taxon>Gammaproteobacteria</taxon>
        <taxon>Enterobacterales</taxon>
        <taxon>Enterobacteriaceae</taxon>
        <taxon>Buttiauxella</taxon>
    </lineage>
</organism>
<dbReference type="Proteomes" id="UP000028653">
    <property type="component" value="Unassembled WGS sequence"/>
</dbReference>
<dbReference type="AlphaFoldDB" id="A0A085GCC4"/>
<comment type="caution">
    <text evidence="1">The sequence shown here is derived from an EMBL/GenBank/DDBJ whole genome shotgun (WGS) entry which is preliminary data.</text>
</comment>
<sequence length="39" mass="4476">MVVRLFIDRAYSYFLISRCGKSVILDACCPSIAQHRETL</sequence>
<protein>
    <submittedName>
        <fullName evidence="1">Uncharacterized protein</fullName>
    </submittedName>
</protein>
<keyword evidence="2" id="KW-1185">Reference proteome</keyword>
<proteinExistence type="predicted"/>
<reference evidence="1 2" key="1">
    <citation type="submission" date="2014-05" db="EMBL/GenBank/DDBJ databases">
        <title>ATOL: Assembling a taxonomically balanced genome-scale reconstruction of the evolutionary history of the Enterobacteriaceae.</title>
        <authorList>
            <person name="Plunkett G.III."/>
            <person name="Neeno-Eckwall E.C."/>
            <person name="Glasner J.D."/>
            <person name="Perna N.T."/>
        </authorList>
    </citation>
    <scope>NUCLEOTIDE SEQUENCE [LARGE SCALE GENOMIC DNA]</scope>
    <source>
        <strain evidence="1 2">ATCC 33320</strain>
    </source>
</reference>
<evidence type="ECO:0000313" key="1">
    <source>
        <dbReference type="EMBL" id="KFC81369.1"/>
    </source>
</evidence>
<evidence type="ECO:0000313" key="2">
    <source>
        <dbReference type="Proteomes" id="UP000028653"/>
    </source>
</evidence>
<name>A0A085GCC4_9ENTR</name>
<accession>A0A085GCC4</accession>
<gene>
    <name evidence="1" type="ORF">GBAG_2149</name>
</gene>
<dbReference type="EMBL" id="JMPI01000030">
    <property type="protein sequence ID" value="KFC81369.1"/>
    <property type="molecule type" value="Genomic_DNA"/>
</dbReference>